<keyword evidence="2" id="KW-1185">Reference proteome</keyword>
<gene>
    <name evidence="1" type="ORF">COCCADRAFT_103238</name>
</gene>
<evidence type="ECO:0000313" key="1">
    <source>
        <dbReference type="EMBL" id="EUC30698.1"/>
    </source>
</evidence>
<dbReference type="AlphaFoldDB" id="W6XY89"/>
<dbReference type="EMBL" id="KI964691">
    <property type="protein sequence ID" value="EUC30698.1"/>
    <property type="molecule type" value="Genomic_DNA"/>
</dbReference>
<dbReference type="GeneID" id="19142725"/>
<dbReference type="Proteomes" id="UP000053841">
    <property type="component" value="Unassembled WGS sequence"/>
</dbReference>
<feature type="non-terminal residue" evidence="1">
    <location>
        <position position="1"/>
    </location>
</feature>
<reference evidence="1 2" key="1">
    <citation type="journal article" date="2013" name="PLoS Genet.">
        <title>Comparative genome structure, secondary metabolite, and effector coding capacity across Cochliobolus pathogens.</title>
        <authorList>
            <person name="Condon B.J."/>
            <person name="Leng Y."/>
            <person name="Wu D."/>
            <person name="Bushley K.E."/>
            <person name="Ohm R.A."/>
            <person name="Otillar R."/>
            <person name="Martin J."/>
            <person name="Schackwitz W."/>
            <person name="Grimwood J."/>
            <person name="MohdZainudin N."/>
            <person name="Xue C."/>
            <person name="Wang R."/>
            <person name="Manning V.A."/>
            <person name="Dhillon B."/>
            <person name="Tu Z.J."/>
            <person name="Steffenson B.J."/>
            <person name="Salamov A."/>
            <person name="Sun H."/>
            <person name="Lowry S."/>
            <person name="LaButti K."/>
            <person name="Han J."/>
            <person name="Copeland A."/>
            <person name="Lindquist E."/>
            <person name="Barry K."/>
            <person name="Schmutz J."/>
            <person name="Baker S.E."/>
            <person name="Ciuffetti L.M."/>
            <person name="Grigoriev I.V."/>
            <person name="Zhong S."/>
            <person name="Turgeon B.G."/>
        </authorList>
    </citation>
    <scope>NUCLEOTIDE SEQUENCE [LARGE SCALE GENOMIC DNA]</scope>
    <source>
        <strain evidence="1 2">26-R-13</strain>
    </source>
</reference>
<sequence>NSIKIKFEYILEISKIRYYTILVDSEILEELNLTYRSAATYYYYYYYCLTSCVSPKAI</sequence>
<proteinExistence type="predicted"/>
<protein>
    <submittedName>
        <fullName evidence="1">Uncharacterized protein</fullName>
    </submittedName>
</protein>
<organism evidence="1 2">
    <name type="scientific">Cochliobolus carbonum (strain 26-R-13)</name>
    <name type="common">Maize leaf spot fungus</name>
    <name type="synonym">Bipolaris zeicola</name>
    <dbReference type="NCBI Taxonomy" id="930089"/>
    <lineage>
        <taxon>Eukaryota</taxon>
        <taxon>Fungi</taxon>
        <taxon>Dikarya</taxon>
        <taxon>Ascomycota</taxon>
        <taxon>Pezizomycotina</taxon>
        <taxon>Dothideomycetes</taxon>
        <taxon>Pleosporomycetidae</taxon>
        <taxon>Pleosporales</taxon>
        <taxon>Pleosporineae</taxon>
        <taxon>Pleosporaceae</taxon>
        <taxon>Bipolaris</taxon>
    </lineage>
</organism>
<name>W6XY89_COCC2</name>
<dbReference type="KEGG" id="bze:COCCADRAFT_103238"/>
<accession>W6XY89</accession>
<evidence type="ECO:0000313" key="2">
    <source>
        <dbReference type="Proteomes" id="UP000053841"/>
    </source>
</evidence>
<dbReference type="RefSeq" id="XP_007715025.1">
    <property type="nucleotide sequence ID" value="XM_007716835.1"/>
</dbReference>
<dbReference type="HOGENOM" id="CLU_2984418_0_0_1"/>